<dbReference type="SUPFAM" id="SSF158568">
    <property type="entry name" value="AF1862-like"/>
    <property type="match status" value="1"/>
</dbReference>
<dbReference type="Pfam" id="PF09701">
    <property type="entry name" value="Cas_Cmr5"/>
    <property type="match status" value="1"/>
</dbReference>
<dbReference type="Gene3D" id="1.10.520.30">
    <property type="entry name" value="AF1862-like domain"/>
    <property type="match status" value="1"/>
</dbReference>
<keyword evidence="7" id="KW-1185">Reference proteome</keyword>
<evidence type="ECO:0000256" key="1">
    <source>
        <dbReference type="ARBA" id="ARBA00004496"/>
    </source>
</evidence>
<evidence type="ECO:0000256" key="4">
    <source>
        <dbReference type="ARBA" id="ARBA00023118"/>
    </source>
</evidence>
<evidence type="ECO:0000313" key="6">
    <source>
        <dbReference type="EMBL" id="SET12967.1"/>
    </source>
</evidence>
<reference evidence="7" key="1">
    <citation type="submission" date="2016-10" db="EMBL/GenBank/DDBJ databases">
        <authorList>
            <person name="Varghese N."/>
            <person name="Submissions S."/>
        </authorList>
    </citation>
    <scope>NUCLEOTIDE SEQUENCE [LARGE SCALE GENOMIC DNA]</scope>
    <source>
        <strain evidence="7">DSM 13577</strain>
    </source>
</reference>
<dbReference type="OrthoDB" id="1716617at2"/>
<dbReference type="InterPro" id="IPR023101">
    <property type="entry name" value="AF1862-like_dom_sf"/>
</dbReference>
<evidence type="ECO:0000256" key="2">
    <source>
        <dbReference type="ARBA" id="ARBA00006161"/>
    </source>
</evidence>
<proteinExistence type="inferred from homology"/>
<dbReference type="AlphaFoldDB" id="A0A1I0C1W9"/>
<dbReference type="Proteomes" id="UP000243819">
    <property type="component" value="Unassembled WGS sequence"/>
</dbReference>
<keyword evidence="3" id="KW-0963">Cytoplasm</keyword>
<dbReference type="NCBIfam" id="TIGR01881">
    <property type="entry name" value="cas_Cmr5"/>
    <property type="match status" value="1"/>
</dbReference>
<protein>
    <recommendedName>
        <fullName evidence="5">CRISPR type III-B/RAMP module-associated protein Cmr5</fullName>
    </recommendedName>
</protein>
<evidence type="ECO:0000313" key="7">
    <source>
        <dbReference type="Proteomes" id="UP000243819"/>
    </source>
</evidence>
<evidence type="ECO:0000256" key="3">
    <source>
        <dbReference type="ARBA" id="ARBA00022490"/>
    </source>
</evidence>
<dbReference type="STRING" id="1120990.SAMN03080614_10547"/>
<sequence>MTLNRFRNTIADMERERAKYAYECVESIASEYSHLKKNYKSYVRKLPALIKANGLAGAIAFVFSKKDNDKSKSDYAYKLIYEQSQSWLMEKSSLGKLLFKNGYDQTVKNHVQPEANQVQDDKRFIENIINLDIESYRLATTELLALYKWMARFAEGMLGGDEKDG</sequence>
<comment type="similarity">
    <text evidence="2">Belongs to the CRISPR system Cmr5 family.</text>
</comment>
<evidence type="ECO:0000256" key="5">
    <source>
        <dbReference type="ARBA" id="ARBA00030001"/>
    </source>
</evidence>
<dbReference type="RefSeq" id="WP_091351336.1">
    <property type="nucleotide sequence ID" value="NZ_FOIF01000054.1"/>
</dbReference>
<dbReference type="CDD" id="cd09749">
    <property type="entry name" value="Cmr5_III-B"/>
    <property type="match status" value="1"/>
</dbReference>
<name>A0A1I0C1W9_9FIRM</name>
<gene>
    <name evidence="6" type="ORF">SAMN03080614_10547</name>
</gene>
<accession>A0A1I0C1W9</accession>
<organism evidence="6 7">
    <name type="scientific">Anaerobranca gottschalkii DSM 13577</name>
    <dbReference type="NCBI Taxonomy" id="1120990"/>
    <lineage>
        <taxon>Bacteria</taxon>
        <taxon>Bacillati</taxon>
        <taxon>Bacillota</taxon>
        <taxon>Clostridia</taxon>
        <taxon>Eubacteriales</taxon>
        <taxon>Proteinivoracaceae</taxon>
        <taxon>Anaerobranca</taxon>
    </lineage>
</organism>
<dbReference type="EMBL" id="FOIF01000054">
    <property type="protein sequence ID" value="SET12967.1"/>
    <property type="molecule type" value="Genomic_DNA"/>
</dbReference>
<dbReference type="GO" id="GO:0005737">
    <property type="term" value="C:cytoplasm"/>
    <property type="evidence" value="ECO:0007669"/>
    <property type="project" value="UniProtKB-SubCell"/>
</dbReference>
<dbReference type="InterPro" id="IPR010160">
    <property type="entry name" value="CRISPR-assoc_prot_Cmr5"/>
</dbReference>
<comment type="subcellular location">
    <subcellularLocation>
        <location evidence="1">Cytoplasm</location>
    </subcellularLocation>
</comment>
<dbReference type="GO" id="GO:0051607">
    <property type="term" value="P:defense response to virus"/>
    <property type="evidence" value="ECO:0007669"/>
    <property type="project" value="UniProtKB-KW"/>
</dbReference>
<keyword evidence="4" id="KW-0051">Antiviral defense</keyword>